<keyword evidence="4" id="KW-1185">Reference proteome</keyword>
<sequence length="530" mass="55890">MISGSGTISQIGSGKTILTADNSAFAGNTIVQAGTLSVNGILGGTLDVLAGGRLQGNGQVGTTSNAGTIAPGNSIGTLTINGDYAGNGGTLEIETALGNDASPTDRLVVTGNTSGTTNVKVINLGGAGAQTVEGIKIIDIGGVSAGTFSLQGDYVFQGNQAVVAGAYAYRLYQNGISNPADGDWYLRSALLSNPADPATPVVPEAPLYQPGVPLYEAYPQLLLSLNGLSTLQQRLGDRYWPADDKVTPAKGLEGFWLRTEGMHARIEPDISTSDTSYDYDLFKLEGGLDSELYQDHNGRLIGGFNVHYGTVSGNISSVYGDGDIHTNGYGVGATLTWYGENGFYVDTQSQATWYDSNLKSDLFDGDLENGNNGFGYALSLETGKRFAAAGPWSITPQAQLVYSSVNFDSFNDRFAARVSLNNGDSLIGRLGVALDREETWRKDNGQTARAKFYGAANLYSEFLDGTSVDVAGVGFKNENDRVWAGLTLGGSYDWNGDRFSLYGEVAAKSSLENFGDSYAISGTAGLRVKW</sequence>
<name>A0A387FUG2_9HYPH</name>
<protein>
    <submittedName>
        <fullName evidence="3">Autotransporter outer membrane beta-barrel domain-containing protein</fullName>
    </submittedName>
</protein>
<dbReference type="GO" id="GO:0019867">
    <property type="term" value="C:outer membrane"/>
    <property type="evidence" value="ECO:0007669"/>
    <property type="project" value="InterPro"/>
</dbReference>
<dbReference type="Gene3D" id="2.40.128.130">
    <property type="entry name" value="Autotransporter beta-domain"/>
    <property type="match status" value="1"/>
</dbReference>
<dbReference type="SMART" id="SM00869">
    <property type="entry name" value="Autotransporter"/>
    <property type="match status" value="1"/>
</dbReference>
<dbReference type="Gene3D" id="2.160.20.20">
    <property type="match status" value="1"/>
</dbReference>
<dbReference type="NCBIfam" id="TIGR02601">
    <property type="entry name" value="autotrns_rpt"/>
    <property type="match status" value="1"/>
</dbReference>
<keyword evidence="1" id="KW-0732">Signal</keyword>
<dbReference type="SUPFAM" id="SSF51126">
    <property type="entry name" value="Pectin lyase-like"/>
    <property type="match status" value="1"/>
</dbReference>
<dbReference type="PROSITE" id="PS51208">
    <property type="entry name" value="AUTOTRANSPORTER"/>
    <property type="match status" value="1"/>
</dbReference>
<dbReference type="CDD" id="cd01344">
    <property type="entry name" value="PL2_Passenger_AT"/>
    <property type="match status" value="1"/>
</dbReference>
<dbReference type="PANTHER" id="PTHR35037">
    <property type="entry name" value="C-TERMINAL REGION OF AIDA-LIKE PROTEIN"/>
    <property type="match status" value="1"/>
</dbReference>
<dbReference type="PANTHER" id="PTHR35037:SF3">
    <property type="entry name" value="C-TERMINAL REGION OF AIDA-LIKE PROTEIN"/>
    <property type="match status" value="1"/>
</dbReference>
<dbReference type="InterPro" id="IPR006315">
    <property type="entry name" value="OM_autotransptr_brl_dom"/>
</dbReference>
<dbReference type="SUPFAM" id="SSF103515">
    <property type="entry name" value="Autotransporter"/>
    <property type="match status" value="1"/>
</dbReference>
<evidence type="ECO:0000256" key="1">
    <source>
        <dbReference type="ARBA" id="ARBA00022729"/>
    </source>
</evidence>
<dbReference type="NCBIfam" id="TIGR01414">
    <property type="entry name" value="autotrans_barl"/>
    <property type="match status" value="1"/>
</dbReference>
<dbReference type="Pfam" id="PF18883">
    <property type="entry name" value="AC_1"/>
    <property type="match status" value="1"/>
</dbReference>
<gene>
    <name evidence="3" type="ORF">CCGE525_10390</name>
</gene>
<evidence type="ECO:0000259" key="2">
    <source>
        <dbReference type="PROSITE" id="PS51208"/>
    </source>
</evidence>
<evidence type="ECO:0000313" key="4">
    <source>
        <dbReference type="Proteomes" id="UP000282195"/>
    </source>
</evidence>
<dbReference type="AlphaFoldDB" id="A0A387FUG2"/>
<reference evidence="3 4" key="1">
    <citation type="submission" date="2018-10" db="EMBL/GenBank/DDBJ databases">
        <title>Rhizobium etli, R. leguminosarum and a new Rhizobium genospecies from Phaseolus dumosus.</title>
        <authorList>
            <person name="Ramirez-Puebla S.T."/>
            <person name="Rogel-Hernandez M.A."/>
            <person name="Guerrero G."/>
            <person name="Ormeno-Orrillo E."/>
            <person name="Martinez-Romero J.C."/>
            <person name="Negrete-Yankelevich S."/>
            <person name="Martinez-Romero E."/>
        </authorList>
    </citation>
    <scope>NUCLEOTIDE SEQUENCE [LARGE SCALE GENOMIC DNA]</scope>
    <source>
        <strain evidence="3 4">CCGE525</strain>
    </source>
</reference>
<dbReference type="EMBL" id="CP032694">
    <property type="protein sequence ID" value="AYG61407.1"/>
    <property type="molecule type" value="Genomic_DNA"/>
</dbReference>
<dbReference type="OrthoDB" id="6053567at2"/>
<feature type="domain" description="Autotransporter" evidence="2">
    <location>
        <begin position="248"/>
        <end position="530"/>
    </location>
</feature>
<evidence type="ECO:0000313" key="3">
    <source>
        <dbReference type="EMBL" id="AYG61407.1"/>
    </source>
</evidence>
<dbReference type="InterPro" id="IPR036709">
    <property type="entry name" value="Autotransporte_beta_dom_sf"/>
</dbReference>
<dbReference type="Proteomes" id="UP000282195">
    <property type="component" value="Chromosome"/>
</dbReference>
<proteinExistence type="predicted"/>
<dbReference type="InterPro" id="IPR043990">
    <property type="entry name" value="AC_1"/>
</dbReference>
<dbReference type="Pfam" id="PF03797">
    <property type="entry name" value="Autotransporter"/>
    <property type="match status" value="1"/>
</dbReference>
<dbReference type="InterPro" id="IPR013425">
    <property type="entry name" value="Autotrns_rpt"/>
</dbReference>
<dbReference type="InterPro" id="IPR051551">
    <property type="entry name" value="Autotransporter_adhesion"/>
</dbReference>
<dbReference type="KEGG" id="rjg:CCGE525_10390"/>
<dbReference type="InterPro" id="IPR005546">
    <property type="entry name" value="Autotransporte_beta"/>
</dbReference>
<accession>A0A387FUG2</accession>
<organism evidence="3 4">
    <name type="scientific">Rhizobium jaguaris</name>
    <dbReference type="NCBI Taxonomy" id="1312183"/>
    <lineage>
        <taxon>Bacteria</taxon>
        <taxon>Pseudomonadati</taxon>
        <taxon>Pseudomonadota</taxon>
        <taxon>Alphaproteobacteria</taxon>
        <taxon>Hyphomicrobiales</taxon>
        <taxon>Rhizobiaceae</taxon>
        <taxon>Rhizobium/Agrobacterium group</taxon>
        <taxon>Rhizobium</taxon>
    </lineage>
</organism>
<dbReference type="InterPro" id="IPR011050">
    <property type="entry name" value="Pectin_lyase_fold/virulence"/>
</dbReference>
<dbReference type="InterPro" id="IPR012332">
    <property type="entry name" value="Autotransporter_pectin_lyase_C"/>
</dbReference>